<feature type="compositionally biased region" description="Low complexity" evidence="1">
    <location>
        <begin position="126"/>
        <end position="152"/>
    </location>
</feature>
<name>A0A1J9RR66_9PEZI</name>
<feature type="region of interest" description="Disordered" evidence="1">
    <location>
        <begin position="123"/>
        <end position="159"/>
    </location>
</feature>
<feature type="compositionally biased region" description="Polar residues" evidence="1">
    <location>
        <begin position="383"/>
        <end position="395"/>
    </location>
</feature>
<dbReference type="OrthoDB" id="5402392at2759"/>
<organism evidence="2 3">
    <name type="scientific">Diplodia corticola</name>
    <dbReference type="NCBI Taxonomy" id="236234"/>
    <lineage>
        <taxon>Eukaryota</taxon>
        <taxon>Fungi</taxon>
        <taxon>Dikarya</taxon>
        <taxon>Ascomycota</taxon>
        <taxon>Pezizomycotina</taxon>
        <taxon>Dothideomycetes</taxon>
        <taxon>Dothideomycetes incertae sedis</taxon>
        <taxon>Botryosphaeriales</taxon>
        <taxon>Botryosphaeriaceae</taxon>
        <taxon>Diplodia</taxon>
    </lineage>
</organism>
<evidence type="ECO:0000256" key="1">
    <source>
        <dbReference type="SAM" id="MobiDB-lite"/>
    </source>
</evidence>
<feature type="region of interest" description="Disordered" evidence="1">
    <location>
        <begin position="381"/>
        <end position="408"/>
    </location>
</feature>
<keyword evidence="3" id="KW-1185">Reference proteome</keyword>
<dbReference type="EMBL" id="MNUE01000054">
    <property type="protein sequence ID" value="OJD30919.1"/>
    <property type="molecule type" value="Genomic_DNA"/>
</dbReference>
<feature type="compositionally biased region" description="Basic and acidic residues" evidence="1">
    <location>
        <begin position="328"/>
        <end position="337"/>
    </location>
</feature>
<evidence type="ECO:0000313" key="3">
    <source>
        <dbReference type="Proteomes" id="UP000183809"/>
    </source>
</evidence>
<reference evidence="2 3" key="1">
    <citation type="submission" date="2016-10" db="EMBL/GenBank/DDBJ databases">
        <title>Proteomics and genomics reveal pathogen-plant mechanisms compatible with a hemibiotrophic lifestyle of Diplodia corticola.</title>
        <authorList>
            <person name="Fernandes I."/>
            <person name="De Jonge R."/>
            <person name="Van De Peer Y."/>
            <person name="Devreese B."/>
            <person name="Alves A."/>
            <person name="Esteves A.C."/>
        </authorList>
    </citation>
    <scope>NUCLEOTIDE SEQUENCE [LARGE SCALE GENOMIC DNA]</scope>
    <source>
        <strain evidence="2 3">CBS 112549</strain>
    </source>
</reference>
<feature type="region of interest" description="Disordered" evidence="1">
    <location>
        <begin position="315"/>
        <end position="346"/>
    </location>
</feature>
<dbReference type="GeneID" id="31017543"/>
<dbReference type="RefSeq" id="XP_020127179.1">
    <property type="nucleotide sequence ID" value="XM_020277282.1"/>
</dbReference>
<sequence>MTTLPCPLPQVEEALRPYIHTRQETLRIRKTLAQHLQSQMHRTERQHGAESATPITSLTLACAPPSLLLEHDQTRSASAPLPPPPPELTGLRKQYWEAVRAHALAKHRWDALRGELTQLQREAHTARAAAETGPAADVGPYSSSSSAAPVVGHSGGHQAGHDVQNYVALLHQRRRHARLQVLLDALDRAADAEPDDDPLRRDDLRQWVKDRLGDAPVPPPEIAGGGHSAVGDASASAAAVAADQTKDHVLRLKKELLLAKQDVDAETQRRKAVAHESTGGSTLSRGIEAQVRALRAARDELIAWIEGELAKMPEGDESILSNGGTPQRPDRRDDKDAAASGLDDDAESIQEQVDALYERYVAARTSLVAAVDAATASAKELNAPSTLPGSNQRSGSGDGGEAAGQRSQQLHLPPSAALPFVPALLRCANDERILTQQIATHLRHQIAAAQEEARNTAQRLASESHLVGPDAESGGAWARAAKEATRETDEAILERVRAAQANVEGAKDILAELDRRREGFRALRGEA</sequence>
<dbReference type="Proteomes" id="UP000183809">
    <property type="component" value="Unassembled WGS sequence"/>
</dbReference>
<feature type="region of interest" description="Disordered" evidence="1">
    <location>
        <begin position="464"/>
        <end position="483"/>
    </location>
</feature>
<evidence type="ECO:0000313" key="2">
    <source>
        <dbReference type="EMBL" id="OJD30919.1"/>
    </source>
</evidence>
<comment type="caution">
    <text evidence="2">The sequence shown here is derived from an EMBL/GenBank/DDBJ whole genome shotgun (WGS) entry which is preliminary data.</text>
</comment>
<accession>A0A1J9RR66</accession>
<proteinExistence type="predicted"/>
<protein>
    <submittedName>
        <fullName evidence="2">Rna-binding protein</fullName>
    </submittedName>
</protein>
<gene>
    <name evidence="2" type="ORF">BKCO1_5400072</name>
</gene>
<dbReference type="AlphaFoldDB" id="A0A1J9RR66"/>